<keyword evidence="3 6" id="KW-0597">Phosphoprotein</keyword>
<dbReference type="Gene3D" id="1.10.287.130">
    <property type="match status" value="1"/>
</dbReference>
<evidence type="ECO:0000256" key="5">
    <source>
        <dbReference type="ARBA" id="ARBA00022777"/>
    </source>
</evidence>
<feature type="transmembrane region" description="Helical" evidence="7">
    <location>
        <begin position="259"/>
        <end position="287"/>
    </location>
</feature>
<keyword evidence="5" id="KW-0418">Kinase</keyword>
<dbReference type="Gene3D" id="3.40.50.2300">
    <property type="match status" value="1"/>
</dbReference>
<evidence type="ECO:0000256" key="6">
    <source>
        <dbReference type="PROSITE-ProRule" id="PRU00169"/>
    </source>
</evidence>
<dbReference type="Pfam" id="PF00072">
    <property type="entry name" value="Response_reg"/>
    <property type="match status" value="1"/>
</dbReference>
<comment type="catalytic activity">
    <reaction evidence="1">
        <text>ATP + protein L-histidine = ADP + protein N-phospho-L-histidine.</text>
        <dbReference type="EC" id="2.7.13.3"/>
    </reaction>
</comment>
<evidence type="ECO:0000256" key="7">
    <source>
        <dbReference type="SAM" id="Phobius"/>
    </source>
</evidence>
<dbReference type="CDD" id="cd00156">
    <property type="entry name" value="REC"/>
    <property type="match status" value="1"/>
</dbReference>
<dbReference type="RefSeq" id="WP_163042322.1">
    <property type="nucleotide sequence ID" value="NZ_JAAAMJ010000001.1"/>
</dbReference>
<feature type="domain" description="Histidine kinase" evidence="8">
    <location>
        <begin position="679"/>
        <end position="895"/>
    </location>
</feature>
<dbReference type="InterPro" id="IPR036890">
    <property type="entry name" value="HATPase_C_sf"/>
</dbReference>
<dbReference type="InterPro" id="IPR003661">
    <property type="entry name" value="HisK_dim/P_dom"/>
</dbReference>
<evidence type="ECO:0000256" key="2">
    <source>
        <dbReference type="ARBA" id="ARBA00012438"/>
    </source>
</evidence>
<dbReference type="EMBL" id="JAAAMJ010000001">
    <property type="protein sequence ID" value="NDV85609.1"/>
    <property type="molecule type" value="Genomic_DNA"/>
</dbReference>
<dbReference type="PROSITE" id="PS50109">
    <property type="entry name" value="HIS_KIN"/>
    <property type="match status" value="1"/>
</dbReference>
<dbReference type="Gene3D" id="1.10.4160.10">
    <property type="entry name" value="Hydantoin permease"/>
    <property type="match status" value="1"/>
</dbReference>
<dbReference type="GO" id="GO:0005886">
    <property type="term" value="C:plasma membrane"/>
    <property type="evidence" value="ECO:0007669"/>
    <property type="project" value="TreeGrafter"/>
</dbReference>
<dbReference type="SUPFAM" id="SSF52172">
    <property type="entry name" value="CheY-like"/>
    <property type="match status" value="1"/>
</dbReference>
<feature type="modified residue" description="4-aspartylphosphate" evidence="6">
    <location>
        <position position="967"/>
    </location>
</feature>
<proteinExistence type="predicted"/>
<feature type="transmembrane region" description="Helical" evidence="7">
    <location>
        <begin position="220"/>
        <end position="238"/>
    </location>
</feature>
<feature type="transmembrane region" description="Helical" evidence="7">
    <location>
        <begin position="43"/>
        <end position="69"/>
    </location>
</feature>
<dbReference type="PANTHER" id="PTHR43047">
    <property type="entry name" value="TWO-COMPONENT HISTIDINE PROTEIN KINASE"/>
    <property type="match status" value="1"/>
</dbReference>
<keyword evidence="11" id="KW-1185">Reference proteome</keyword>
<dbReference type="Proteomes" id="UP000476332">
    <property type="component" value="Unassembled WGS sequence"/>
</dbReference>
<dbReference type="InterPro" id="IPR005467">
    <property type="entry name" value="His_kinase_dom"/>
</dbReference>
<sequence>MTAPQRILRVRRSYNQWVADETLEDYALRFTAKRGRRWSPWQLAMTACGGISFLALEAIGGTVTLHYGFDNALPAILVVALLIFGAGLPISFYAAKYGVDIDLLTRGAGFGYLGSTVTSLIYACFTFIFFAIEAAIMAMALEMMLGLPLWAGYVVCAVAVIPIVTHGITLISRFQMWTQPAWIVLNLAPFVFLAAQGALPLEEWQAYEGVRSPAGGGFDVLLFGSATAILFALTAQIGEQVDFLRFMPRRTRETQIGWWSALIAGGPGWILIGAVKILAGSLLAVLVVSQGLPAETAQHPTEMYRVAFGYVFSQEALVIAATGIFVVIAQMKINVTNAYAGSIAWSNFFSRLTHSHPGRVVWLVFNVAIALMLMEMGILRALEEILGLYAILAVSWVAALVADLVVNKPLGLSPRHIEFKRAHLYDINPVGFGAMGAGILVASLCHTGLFGETMRALAAFAALGTAFVASPLIALATRGRYYIARRPREDWAGLPTIACCICEHHFEAEDMASCPAYSGPICSLCCSLDARCHDLCKTDSRVREQVVGALRRNVSERLAGFADSPRGHYLVIFVTMLAVTGSILALIGFQASLDEPDNAATITAILVRVFAVFVIVAGVASWLFVLAHASRRVAQEESSRQTLLLTQEIDAHRRTDAELQLAKEKAEAASLAKTRFLVGMSHELRTPLNSILGFAQILEQDPALPGKRRGAVKVIRRSGEHLAGLIDGLLDISRIEAGKLQVYRDQIALGPLLGEIVEMFRLQADGAGIGFQFEVERTLPDFVRGDEKRLRQILINLLSNAIKFTRDGSVTLRVSYRSQVAEFRVIDTGPGMATKDLTRIFEPFERLEGGASAVPGTGLGLTITKLLTEILGGDIRVTSTPGQGSIFAVRLFLPSISATPIAVSRERRIIGYAGRRMTVLAVDDEPAHRQLLEEILSPLGFTVLTVEGGAACLKLVPLAEPDLLIVDITMPGMNGWELAARLRESGVDTPIAMLSADARPASPDMRLCDDWVGKPLAVPMLLESVRRLLGVAWLYDDTPAGASVPGEIELEAFEIPDRGDLRDLVSLLQIGFVRGIHAKLDDLASRQPRTQRFVARIRSRVDRFDLDACIGFIEGLDDAL</sequence>
<evidence type="ECO:0000313" key="11">
    <source>
        <dbReference type="Proteomes" id="UP000476332"/>
    </source>
</evidence>
<dbReference type="PRINTS" id="PR00344">
    <property type="entry name" value="BCTRLSENSOR"/>
</dbReference>
<feature type="transmembrane region" description="Helical" evidence="7">
    <location>
        <begin position="456"/>
        <end position="476"/>
    </location>
</feature>
<keyword evidence="4" id="KW-0808">Transferase</keyword>
<feature type="transmembrane region" description="Helical" evidence="7">
    <location>
        <begin position="360"/>
        <end position="379"/>
    </location>
</feature>
<dbReference type="PANTHER" id="PTHR43047:SF72">
    <property type="entry name" value="OSMOSENSING HISTIDINE PROTEIN KINASE SLN1"/>
    <property type="match status" value="1"/>
</dbReference>
<dbReference type="AlphaFoldDB" id="A0A6L9MCT6"/>
<accession>A0A6L9MCT6</accession>
<dbReference type="CDD" id="cd16922">
    <property type="entry name" value="HATPase_EvgS-ArcB-TorS-like"/>
    <property type="match status" value="1"/>
</dbReference>
<dbReference type="CDD" id="cd00082">
    <property type="entry name" value="HisKA"/>
    <property type="match status" value="1"/>
</dbReference>
<feature type="transmembrane region" description="Helical" evidence="7">
    <location>
        <begin position="147"/>
        <end position="169"/>
    </location>
</feature>
<evidence type="ECO:0000259" key="9">
    <source>
        <dbReference type="PROSITE" id="PS50110"/>
    </source>
</evidence>
<keyword evidence="7" id="KW-0812">Transmembrane</keyword>
<feature type="transmembrane region" description="Helical" evidence="7">
    <location>
        <begin position="385"/>
        <end position="406"/>
    </location>
</feature>
<evidence type="ECO:0000313" key="10">
    <source>
        <dbReference type="EMBL" id="NDV85609.1"/>
    </source>
</evidence>
<dbReference type="GO" id="GO:0009927">
    <property type="term" value="F:histidine phosphotransfer kinase activity"/>
    <property type="evidence" value="ECO:0007669"/>
    <property type="project" value="TreeGrafter"/>
</dbReference>
<gene>
    <name evidence="10" type="ORF">GTW51_02735</name>
</gene>
<dbReference type="SMART" id="SM00448">
    <property type="entry name" value="REC"/>
    <property type="match status" value="1"/>
</dbReference>
<dbReference type="InterPro" id="IPR011006">
    <property type="entry name" value="CheY-like_superfamily"/>
</dbReference>
<dbReference type="SMART" id="SM00387">
    <property type="entry name" value="HATPase_c"/>
    <property type="match status" value="1"/>
</dbReference>
<dbReference type="SUPFAM" id="SSF55874">
    <property type="entry name" value="ATPase domain of HSP90 chaperone/DNA topoisomerase II/histidine kinase"/>
    <property type="match status" value="1"/>
</dbReference>
<keyword evidence="7" id="KW-1133">Transmembrane helix</keyword>
<evidence type="ECO:0000256" key="1">
    <source>
        <dbReference type="ARBA" id="ARBA00000085"/>
    </source>
</evidence>
<dbReference type="InterPro" id="IPR001789">
    <property type="entry name" value="Sig_transdc_resp-reg_receiver"/>
</dbReference>
<keyword evidence="7" id="KW-0472">Membrane</keyword>
<dbReference type="Pfam" id="PF00512">
    <property type="entry name" value="HisKA"/>
    <property type="match status" value="1"/>
</dbReference>
<feature type="transmembrane region" description="Helical" evidence="7">
    <location>
        <begin position="75"/>
        <end position="99"/>
    </location>
</feature>
<name>A0A6L9MCT6_9HYPH</name>
<evidence type="ECO:0000256" key="3">
    <source>
        <dbReference type="ARBA" id="ARBA00022553"/>
    </source>
</evidence>
<dbReference type="SMART" id="SM00388">
    <property type="entry name" value="HisKA"/>
    <property type="match status" value="1"/>
</dbReference>
<feature type="transmembrane region" description="Helical" evidence="7">
    <location>
        <begin position="569"/>
        <end position="593"/>
    </location>
</feature>
<feature type="transmembrane region" description="Helical" evidence="7">
    <location>
        <begin position="427"/>
        <end position="450"/>
    </location>
</feature>
<evidence type="ECO:0000256" key="4">
    <source>
        <dbReference type="ARBA" id="ARBA00022679"/>
    </source>
</evidence>
<dbReference type="Pfam" id="PF02518">
    <property type="entry name" value="HATPase_c"/>
    <property type="match status" value="1"/>
</dbReference>
<dbReference type="Gene3D" id="3.30.565.10">
    <property type="entry name" value="Histidine kinase-like ATPase, C-terminal domain"/>
    <property type="match status" value="1"/>
</dbReference>
<feature type="transmembrane region" description="Helical" evidence="7">
    <location>
        <begin position="605"/>
        <end position="627"/>
    </location>
</feature>
<dbReference type="InterPro" id="IPR003594">
    <property type="entry name" value="HATPase_dom"/>
</dbReference>
<organism evidence="10 11">
    <name type="scientific">Aurantimonas aggregata</name>
    <dbReference type="NCBI Taxonomy" id="2047720"/>
    <lineage>
        <taxon>Bacteria</taxon>
        <taxon>Pseudomonadati</taxon>
        <taxon>Pseudomonadota</taxon>
        <taxon>Alphaproteobacteria</taxon>
        <taxon>Hyphomicrobiales</taxon>
        <taxon>Aurantimonadaceae</taxon>
        <taxon>Aurantimonas</taxon>
    </lineage>
</organism>
<dbReference type="PROSITE" id="PS50110">
    <property type="entry name" value="RESPONSE_REGULATORY"/>
    <property type="match status" value="1"/>
</dbReference>
<dbReference type="InterPro" id="IPR036097">
    <property type="entry name" value="HisK_dim/P_sf"/>
</dbReference>
<dbReference type="SUPFAM" id="SSF47384">
    <property type="entry name" value="Homodimeric domain of signal transducing histidine kinase"/>
    <property type="match status" value="1"/>
</dbReference>
<comment type="caution">
    <text evidence="10">The sequence shown here is derived from an EMBL/GenBank/DDBJ whole genome shotgun (WGS) entry which is preliminary data.</text>
</comment>
<feature type="transmembrane region" description="Helical" evidence="7">
    <location>
        <begin position="120"/>
        <end position="141"/>
    </location>
</feature>
<feature type="transmembrane region" description="Helical" evidence="7">
    <location>
        <begin position="307"/>
        <end position="329"/>
    </location>
</feature>
<dbReference type="GO" id="GO:0000155">
    <property type="term" value="F:phosphorelay sensor kinase activity"/>
    <property type="evidence" value="ECO:0007669"/>
    <property type="project" value="InterPro"/>
</dbReference>
<dbReference type="InterPro" id="IPR004358">
    <property type="entry name" value="Sig_transdc_His_kin-like_C"/>
</dbReference>
<feature type="domain" description="Response regulatory" evidence="9">
    <location>
        <begin position="918"/>
        <end position="1029"/>
    </location>
</feature>
<dbReference type="EC" id="2.7.13.3" evidence="2"/>
<evidence type="ECO:0000259" key="8">
    <source>
        <dbReference type="PROSITE" id="PS50109"/>
    </source>
</evidence>
<feature type="transmembrane region" description="Helical" evidence="7">
    <location>
        <begin position="181"/>
        <end position="200"/>
    </location>
</feature>
<reference evidence="10 11" key="1">
    <citation type="submission" date="2020-01" db="EMBL/GenBank/DDBJ databases">
        <title>Genomes of bacteria type strains.</title>
        <authorList>
            <person name="Chen J."/>
            <person name="Zhu S."/>
            <person name="Chen J."/>
        </authorList>
    </citation>
    <scope>NUCLEOTIDE SEQUENCE [LARGE SCALE GENOMIC DNA]</scope>
    <source>
        <strain evidence="10 11">KCTC 52919</strain>
    </source>
</reference>
<protein>
    <recommendedName>
        <fullName evidence="2">histidine kinase</fullName>
        <ecNumber evidence="2">2.7.13.3</ecNumber>
    </recommendedName>
</protein>